<dbReference type="OrthoDB" id="5562at2759"/>
<dbReference type="PANTHER" id="PTHR33471">
    <property type="entry name" value="ATP-DEPENDENT ZINC METALLOPROTEASE-RELATED"/>
    <property type="match status" value="1"/>
</dbReference>
<dbReference type="Gene3D" id="1.20.58.760">
    <property type="entry name" value="Peptidase M41"/>
    <property type="match status" value="1"/>
</dbReference>
<dbReference type="PANTHER" id="PTHR33471:SF7">
    <property type="entry name" value="ATP-DEPENDENT ZINC METALLOPROTEASE-RELATED"/>
    <property type="match status" value="1"/>
</dbReference>
<dbReference type="GO" id="GO:0004222">
    <property type="term" value="F:metalloendopeptidase activity"/>
    <property type="evidence" value="ECO:0007669"/>
    <property type="project" value="InterPro"/>
</dbReference>
<evidence type="ECO:0000313" key="2">
    <source>
        <dbReference type="EMBL" id="PXF48253.1"/>
    </source>
</evidence>
<reference evidence="2 3" key="1">
    <citation type="journal article" date="2018" name="Mol. Biol. Evol.">
        <title>Analysis of the draft genome of the red seaweed Gracilariopsis chorda provides insights into genome size evolution in Rhodophyta.</title>
        <authorList>
            <person name="Lee J."/>
            <person name="Yang E.C."/>
            <person name="Graf L."/>
            <person name="Yang J.H."/>
            <person name="Qiu H."/>
            <person name="Zel Zion U."/>
            <person name="Chan C.X."/>
            <person name="Stephens T.G."/>
            <person name="Weber A.P.M."/>
            <person name="Boo G.H."/>
            <person name="Boo S.M."/>
            <person name="Kim K.M."/>
            <person name="Shin Y."/>
            <person name="Jung M."/>
            <person name="Lee S.J."/>
            <person name="Yim H.S."/>
            <person name="Lee J.H."/>
            <person name="Bhattacharya D."/>
            <person name="Yoon H.S."/>
        </authorList>
    </citation>
    <scope>NUCLEOTIDE SEQUENCE [LARGE SCALE GENOMIC DNA]</scope>
    <source>
        <strain evidence="2 3">SKKU-2015</strain>
        <tissue evidence="2">Whole body</tissue>
    </source>
</reference>
<dbReference type="InterPro" id="IPR037219">
    <property type="entry name" value="Peptidase_M41-like"/>
</dbReference>
<sequence length="437" mass="47003">MVTSFTQAKCAFTTPLLPRSHFVTRNRNVVAISARRAKFITRVSPPFASASHGRDGPTLTPKQAVDKALNQLQCFSGTASEARQLSIDLIDSVTASAAKQLPERLDEATAALYSITPLYRALREAHFLRAFESARAPAATPLAQKAVSVQQLVTRAGLPLSALAPRQRTVLFWQLAGVGVVVGTVQVLNALALQQFARPVLLGMLLLYGADQVLVRGMLFETVYRTLVPSYSEKVLTHETGHFLAAYLLGLPVRGYVLSAAEAVRNGIGGQAGTLFSDDDLFTQLRRGRLNSSAIERYSIVAMAGIAAEAIEFGEAEGGQSDINGLLSLLGGLSPAWSVNEVRCQARWAVLEAVLLLRTNADAFTALRDAMRERRSVGACMMVIEDHFKGGEDESDGAVRGVEGGGAEDGAAHESALSAREDAIMEELQRIRQRLGE</sequence>
<keyword evidence="1" id="KW-0812">Transmembrane</keyword>
<gene>
    <name evidence="2" type="ORF">BWQ96_01942</name>
</gene>
<keyword evidence="3" id="KW-1185">Reference proteome</keyword>
<feature type="transmembrane region" description="Helical" evidence="1">
    <location>
        <begin position="171"/>
        <end position="193"/>
    </location>
</feature>
<dbReference type="STRING" id="448386.A0A2V3J1Q4"/>
<dbReference type="GO" id="GO:0006508">
    <property type="term" value="P:proteolysis"/>
    <property type="evidence" value="ECO:0007669"/>
    <property type="project" value="InterPro"/>
</dbReference>
<keyword evidence="1" id="KW-1133">Transmembrane helix</keyword>
<dbReference type="GO" id="GO:0005524">
    <property type="term" value="F:ATP binding"/>
    <property type="evidence" value="ECO:0007669"/>
    <property type="project" value="InterPro"/>
</dbReference>
<proteinExistence type="predicted"/>
<comment type="caution">
    <text evidence="2">The sequence shown here is derived from an EMBL/GenBank/DDBJ whole genome shotgun (WGS) entry which is preliminary data.</text>
</comment>
<name>A0A2V3J1Q4_9FLOR</name>
<organism evidence="2 3">
    <name type="scientific">Gracilariopsis chorda</name>
    <dbReference type="NCBI Taxonomy" id="448386"/>
    <lineage>
        <taxon>Eukaryota</taxon>
        <taxon>Rhodophyta</taxon>
        <taxon>Florideophyceae</taxon>
        <taxon>Rhodymeniophycidae</taxon>
        <taxon>Gracilariales</taxon>
        <taxon>Gracilariaceae</taxon>
        <taxon>Gracilariopsis</taxon>
    </lineage>
</organism>
<protein>
    <submittedName>
        <fullName evidence="2">Uncharacterized protein</fullName>
    </submittedName>
</protein>
<dbReference type="AlphaFoldDB" id="A0A2V3J1Q4"/>
<evidence type="ECO:0000256" key="1">
    <source>
        <dbReference type="SAM" id="Phobius"/>
    </source>
</evidence>
<evidence type="ECO:0000313" key="3">
    <source>
        <dbReference type="Proteomes" id="UP000247409"/>
    </source>
</evidence>
<dbReference type="SUPFAM" id="SSF140990">
    <property type="entry name" value="FtsH protease domain-like"/>
    <property type="match status" value="1"/>
</dbReference>
<dbReference type="Proteomes" id="UP000247409">
    <property type="component" value="Unassembled WGS sequence"/>
</dbReference>
<keyword evidence="1" id="KW-0472">Membrane</keyword>
<dbReference type="EMBL" id="NBIV01000015">
    <property type="protein sequence ID" value="PXF48253.1"/>
    <property type="molecule type" value="Genomic_DNA"/>
</dbReference>
<dbReference type="GO" id="GO:0004176">
    <property type="term" value="F:ATP-dependent peptidase activity"/>
    <property type="evidence" value="ECO:0007669"/>
    <property type="project" value="InterPro"/>
</dbReference>
<accession>A0A2V3J1Q4</accession>